<evidence type="ECO:0000259" key="2">
    <source>
        <dbReference type="Pfam" id="PF21788"/>
    </source>
</evidence>
<evidence type="ECO:0008006" key="5">
    <source>
        <dbReference type="Google" id="ProtNLM"/>
    </source>
</evidence>
<organism evidence="3 4">
    <name type="scientific">Megaselia scalaris</name>
    <name type="common">Humpbacked fly</name>
    <name type="synonym">Phora scalaris</name>
    <dbReference type="NCBI Taxonomy" id="36166"/>
    <lineage>
        <taxon>Eukaryota</taxon>
        <taxon>Metazoa</taxon>
        <taxon>Ecdysozoa</taxon>
        <taxon>Arthropoda</taxon>
        <taxon>Hexapoda</taxon>
        <taxon>Insecta</taxon>
        <taxon>Pterygota</taxon>
        <taxon>Neoptera</taxon>
        <taxon>Endopterygota</taxon>
        <taxon>Diptera</taxon>
        <taxon>Brachycera</taxon>
        <taxon>Muscomorpha</taxon>
        <taxon>Platypezoidea</taxon>
        <taxon>Phoridae</taxon>
        <taxon>Megaseliini</taxon>
        <taxon>Megaselia</taxon>
    </lineage>
</organism>
<dbReference type="EMBL" id="CAQQ02082483">
    <property type="status" value="NOT_ANNOTATED_CDS"/>
    <property type="molecule type" value="Genomic_DNA"/>
</dbReference>
<dbReference type="Pfam" id="PF21787">
    <property type="entry name" value="TNP-like_RNaseH_N"/>
    <property type="match status" value="1"/>
</dbReference>
<evidence type="ECO:0000313" key="3">
    <source>
        <dbReference type="EnsemblMetazoa" id="MESCA002524-PA"/>
    </source>
</evidence>
<dbReference type="STRING" id="36166.T1GGK3"/>
<dbReference type="OMA" id="SEMTAIM"/>
<accession>T1GGK3</accession>
<dbReference type="InterPro" id="IPR048366">
    <property type="entry name" value="TNP-like_GBD"/>
</dbReference>
<evidence type="ECO:0000313" key="4">
    <source>
        <dbReference type="Proteomes" id="UP000015102"/>
    </source>
</evidence>
<proteinExistence type="predicted"/>
<reference evidence="3" key="2">
    <citation type="submission" date="2015-06" db="UniProtKB">
        <authorList>
            <consortium name="EnsemblMetazoa"/>
        </authorList>
    </citation>
    <scope>IDENTIFICATION</scope>
</reference>
<feature type="domain" description="Transposable element P transposase-like GTP-binding insertion" evidence="2">
    <location>
        <begin position="189"/>
        <end position="305"/>
    </location>
</feature>
<dbReference type="InterPro" id="IPR048365">
    <property type="entry name" value="TNP-like_RNaseH_N"/>
</dbReference>
<feature type="domain" description="Transposable element P transposase-like RNase H" evidence="1">
    <location>
        <begin position="64"/>
        <end position="169"/>
    </location>
</feature>
<dbReference type="EMBL" id="CAQQ02082482">
    <property type="status" value="NOT_ANNOTATED_CDS"/>
    <property type="molecule type" value="Genomic_DNA"/>
</dbReference>
<keyword evidence="4" id="KW-1185">Reference proteome</keyword>
<dbReference type="Pfam" id="PF21788">
    <property type="entry name" value="TNP-like_GBD"/>
    <property type="match status" value="1"/>
</dbReference>
<reference evidence="4" key="1">
    <citation type="submission" date="2013-02" db="EMBL/GenBank/DDBJ databases">
        <authorList>
            <person name="Hughes D."/>
        </authorList>
    </citation>
    <scope>NUCLEOTIDE SEQUENCE</scope>
    <source>
        <strain>Durham</strain>
        <strain evidence="4">NC isolate 2 -- Noor lab</strain>
    </source>
</reference>
<evidence type="ECO:0000259" key="1">
    <source>
        <dbReference type="Pfam" id="PF21787"/>
    </source>
</evidence>
<dbReference type="HOGENOM" id="CLU_440253_0_0_1"/>
<dbReference type="AlphaFoldDB" id="T1GGK3"/>
<protein>
    <recommendedName>
        <fullName evidence="5">Transposable element P transposase</fullName>
    </recommendedName>
</protein>
<dbReference type="Proteomes" id="UP000015102">
    <property type="component" value="Unassembled WGS sequence"/>
</dbReference>
<name>T1GGK3_MEGSC</name>
<sequence length="621" mass="70774">MVSASNTVHWSNDDVSEAISLHAAGPKLYRLLRSKGLPLPGESTLRRWVSNVKIVPGKIGLSFELLKHISLDPVDRVCVLIADEMKVRECYEYDRATDTLIEPSATVQVVVVSGLFINWHQPIYFGFNTDLTIELIFDLMKELHNIDFEVRALNFDLGPKNRSIISSLGPVFINPFDNQRTFVFADSPHLVKLMRNHVVDNGIVTKEGHLVDKQPLVKLMELTKKDSVKITYKVTEESLLVKGFGKQKVKLAAQLLSRTNSAALQRTVSLGLVDEAEKEKWLVVADVFELTNDWFDVFNSSKPRRDNRERLWGFGLSLDVQEEILQRSIAFFESMNCRVKNRSGHFSLASMAPFQKGIIMNCKALPLLFKDMEQKYGIEYILTRRLNQDYLEALFGQIRAMGFLHNHPSPLEFCSRLRKYLLGKNKKILSMSSNVELDYDLINNKENIAMTNQTSNEQEPSIQLPLTAELFSSIQCEEQEDDEDVESEEIVIFKTTVCNMLQLRKSEDLGSPSSEQSCSTDKLTWVDFLSEGGLYKPHTWVLNSVKLLHEVFIKQNGDSLSPGANYIGRMLDASCHVRGSTNMKSLFFRCVMYFKIRQLTKHGVMTKSRNGCNQKMKKMTT</sequence>
<dbReference type="EnsemblMetazoa" id="MESCA002524-RA">
    <property type="protein sequence ID" value="MESCA002524-PA"/>
    <property type="gene ID" value="MESCA002524"/>
</dbReference>
<dbReference type="EMBL" id="CAQQ02082484">
    <property type="status" value="NOT_ANNOTATED_CDS"/>
    <property type="molecule type" value="Genomic_DNA"/>
</dbReference>